<dbReference type="EMBL" id="MH617734">
    <property type="protein sequence ID" value="AXH78028.1"/>
    <property type="molecule type" value="Genomic_DNA"/>
</dbReference>
<evidence type="ECO:0000313" key="1">
    <source>
        <dbReference type="EMBL" id="AXH78028.1"/>
    </source>
</evidence>
<evidence type="ECO:0000313" key="2">
    <source>
        <dbReference type="Proteomes" id="UP000272745"/>
    </source>
</evidence>
<dbReference type="KEGG" id="vg:80521756"/>
<protein>
    <submittedName>
        <fullName evidence="1">Uncharacterized protein</fullName>
    </submittedName>
</protein>
<organism evidence="1 2">
    <name type="scientific">Bacilladnaviridae sp. isolate ctia23</name>
    <dbReference type="NCBI Taxonomy" id="3070178"/>
    <lineage>
        <taxon>Viruses</taxon>
        <taxon>Monodnaviria</taxon>
        <taxon>Shotokuvirae</taxon>
        <taxon>Cressdnaviricota</taxon>
        <taxon>Arfiviricetes</taxon>
        <taxon>Baphyvirales</taxon>
        <taxon>Bacilladnaviridae</taxon>
        <taxon>Protobacilladnavirus</taxon>
        <taxon>Protobacilladnavirus snap</taxon>
    </lineage>
</organism>
<reference evidence="1 2" key="1">
    <citation type="submission" date="2018-07" db="EMBL/GenBank/DDBJ databases">
        <title>Uncovering a Universe of Circular DNA Viruses in Animal Metagenomes.</title>
        <authorList>
            <person name="Tisza M."/>
            <person name="Buck C."/>
            <person name="Pastrana D."/>
            <person name="Welch N."/>
            <person name="Peretti A."/>
        </authorList>
    </citation>
    <scope>NUCLEOTIDE SEQUENCE [LARGE SCALE GENOMIC DNA]</scope>
    <source>
        <strain evidence="1">Ctia23</strain>
    </source>
</reference>
<dbReference type="Proteomes" id="UP000272745">
    <property type="component" value="Segment"/>
</dbReference>
<accession>A0A345N328</accession>
<proteinExistence type="predicted"/>
<name>A0A345N328_9VIRU</name>
<sequence>MVFNMYCVVSSHLGHDYDQDIHEIEFEPMEIDGTPSRPISKGDTNYLQAFAKKIRNANHELGRLSDSSVWRKHFRDNRIRDFQQKALQSKSGYTIRNSDLTGETELYITGPGRRKRTGDASKSKYLALEADPDAMQELVEFHDVDTVYASHGGEEVLQLMDTSPDVKKIVIKEPKAKKTKASAKKSTAITVKPNNTLVAHSGGTTIQPKGDSAMTKFRKGLREGEIALFSRLPQETRDEMFPAGNPLLSSRDPYNIQVKTELMQSPEKREAARRGIKKAFEFIALEYKKNFGGEEMSDALTRIEEVD</sequence>
<keyword evidence="2" id="KW-1185">Reference proteome</keyword>